<evidence type="ECO:0000313" key="6">
    <source>
        <dbReference type="EMBL" id="KAK7449651.1"/>
    </source>
</evidence>
<dbReference type="PROSITE" id="PS51194">
    <property type="entry name" value="HELICASE_CTER"/>
    <property type="match status" value="1"/>
</dbReference>
<gene>
    <name evidence="6" type="primary">SUV3</name>
    <name evidence="6" type="ORF">VKT23_013125</name>
</gene>
<evidence type="ECO:0000313" key="7">
    <source>
        <dbReference type="Proteomes" id="UP001498398"/>
    </source>
</evidence>
<dbReference type="Pfam" id="PF12513">
    <property type="entry name" value="SUV3_C"/>
    <property type="match status" value="1"/>
</dbReference>
<comment type="caution">
    <text evidence="6">The sequence shown here is derived from an EMBL/GenBank/DDBJ whole genome shotgun (WGS) entry which is preliminary data.</text>
</comment>
<feature type="domain" description="Helicase C-terminal" evidence="5">
    <location>
        <begin position="413"/>
        <end position="569"/>
    </location>
</feature>
<evidence type="ECO:0000259" key="5">
    <source>
        <dbReference type="PROSITE" id="PS51194"/>
    </source>
</evidence>
<keyword evidence="3 6" id="KW-0347">Helicase</keyword>
<evidence type="ECO:0000256" key="1">
    <source>
        <dbReference type="ARBA" id="ARBA00022741"/>
    </source>
</evidence>
<dbReference type="GO" id="GO:0016787">
    <property type="term" value="F:hydrolase activity"/>
    <property type="evidence" value="ECO:0007669"/>
    <property type="project" value="UniProtKB-KW"/>
</dbReference>
<accession>A0ABR1J8Z3</accession>
<sequence length="802" mass="89355">MQNALAICSRRSFSPSANTGNPFLALYYTTRRFRSGNFRGKKQSSSPASLWSSSSYNDKYPRTRVNASKPVEKPQLNLSPDNPQEIIDYFKSHVEEWSKSPKLQSRLQSFGIPRKDIDPLLRRYVKSVCAGELSSTQAYERYNLVRFGLSSEDDFPDDYTDIVMTAVLYDWASDPSNQKTLESVITPSTIVSIRNLFEAAQNKAPPDAFPEARKLRRKVYMHVGPTNSGKTHNALRALAAANTGVYAGPLRLLAHEIWLRLNRGEIVPLGAEQDPVDAPIPTPAVVTADSALDAAPVVSATRGNPKYARPCNMLTGEERRIVHDFAPLLSCTVEMLSAAQPWDVAVVDEIQMIADAERGYAWTSAVIGLNAKELHLCGEETAVPIVEALLKDTEDELVVKRYQRLTPLSIDKPLEGDLTKIEKGDCVVAFSRKRIFSLKSKIESATQMRCAVVYGKLPPELRSEQADLFNDPKSGYDVIVGSDAIGMGLNLKIRRVIFEKVSKFNGKELQYLSLSQTKQIAGRAGRYGMLGDEKPGGFVTSLDKPDLPFIQEKLDQKPQPLPTARLGPDYEMSQRIARILPLGTSLEAILNAQIYVSKTPPAYRYSTSSQVSSVSTKIQTWARDLTLEDCITFVLAPMPWKDEACTDCVQKLIKTYVNTMYVGLADLLEGTTFMGELEFLEKDMSTLDRPLPRVRALEVLESFHRFLGVYNWLALRKPVSFSDVDEVMALKERVERALHWGLEGMTRKAVAQGVRKLEKDSTTSEQVPYMSSYEVTRSGRGKPISTPVSKVREAQKNALGSL</sequence>
<dbReference type="InterPro" id="IPR001650">
    <property type="entry name" value="Helicase_C-like"/>
</dbReference>
<dbReference type="EC" id="3.6.4.13" evidence="6"/>
<keyword evidence="2 6" id="KW-0378">Hydrolase</keyword>
<dbReference type="Gene3D" id="1.20.272.40">
    <property type="match status" value="1"/>
</dbReference>
<dbReference type="InterPro" id="IPR055206">
    <property type="entry name" value="DEXQc_SUV3"/>
</dbReference>
<keyword evidence="7" id="KW-1185">Reference proteome</keyword>
<dbReference type="Gene3D" id="1.20.58.1080">
    <property type="match status" value="1"/>
</dbReference>
<evidence type="ECO:0000256" key="2">
    <source>
        <dbReference type="ARBA" id="ARBA00022801"/>
    </source>
</evidence>
<reference evidence="6 7" key="1">
    <citation type="submission" date="2024-01" db="EMBL/GenBank/DDBJ databases">
        <title>A draft genome for the cacao thread blight pathogen Marasmiellus scandens.</title>
        <authorList>
            <person name="Baruah I.K."/>
            <person name="Leung J."/>
            <person name="Bukari Y."/>
            <person name="Amoako-Attah I."/>
            <person name="Meinhardt L.W."/>
            <person name="Bailey B.A."/>
            <person name="Cohen S.P."/>
        </authorList>
    </citation>
    <scope>NUCLEOTIDE SEQUENCE [LARGE SCALE GENOMIC DNA]</scope>
    <source>
        <strain evidence="6 7">GH-19</strain>
    </source>
</reference>
<dbReference type="Proteomes" id="UP001498398">
    <property type="component" value="Unassembled WGS sequence"/>
</dbReference>
<dbReference type="InterPro" id="IPR050699">
    <property type="entry name" value="RNA-DNA_Helicase"/>
</dbReference>
<dbReference type="SMART" id="SM00490">
    <property type="entry name" value="HELICc"/>
    <property type="match status" value="1"/>
</dbReference>
<evidence type="ECO:0000256" key="4">
    <source>
        <dbReference type="ARBA" id="ARBA00022840"/>
    </source>
</evidence>
<dbReference type="CDD" id="cd18805">
    <property type="entry name" value="SF2_C_suv3"/>
    <property type="match status" value="1"/>
</dbReference>
<dbReference type="SUPFAM" id="SSF52540">
    <property type="entry name" value="P-loop containing nucleoside triphosphate hydrolases"/>
    <property type="match status" value="1"/>
</dbReference>
<dbReference type="PANTHER" id="PTHR12131:SF1">
    <property type="entry name" value="ATP-DEPENDENT RNA HELICASE SUPV3L1, MITOCHONDRIAL-RELATED"/>
    <property type="match status" value="1"/>
</dbReference>
<dbReference type="GO" id="GO:0003724">
    <property type="term" value="F:RNA helicase activity"/>
    <property type="evidence" value="ECO:0007669"/>
    <property type="project" value="UniProtKB-EC"/>
</dbReference>
<dbReference type="EMBL" id="JBANRG010000035">
    <property type="protein sequence ID" value="KAK7449651.1"/>
    <property type="molecule type" value="Genomic_DNA"/>
</dbReference>
<dbReference type="Pfam" id="PF22527">
    <property type="entry name" value="DEXQc_Suv3"/>
    <property type="match status" value="2"/>
</dbReference>
<organism evidence="6 7">
    <name type="scientific">Marasmiellus scandens</name>
    <dbReference type="NCBI Taxonomy" id="2682957"/>
    <lineage>
        <taxon>Eukaryota</taxon>
        <taxon>Fungi</taxon>
        <taxon>Dikarya</taxon>
        <taxon>Basidiomycota</taxon>
        <taxon>Agaricomycotina</taxon>
        <taxon>Agaricomycetes</taxon>
        <taxon>Agaricomycetidae</taxon>
        <taxon>Agaricales</taxon>
        <taxon>Marasmiineae</taxon>
        <taxon>Omphalotaceae</taxon>
        <taxon>Marasmiellus</taxon>
    </lineage>
</organism>
<evidence type="ECO:0000256" key="3">
    <source>
        <dbReference type="ARBA" id="ARBA00022806"/>
    </source>
</evidence>
<dbReference type="Pfam" id="PF00271">
    <property type="entry name" value="Helicase_C"/>
    <property type="match status" value="1"/>
</dbReference>
<dbReference type="PANTHER" id="PTHR12131">
    <property type="entry name" value="ATP-DEPENDENT RNA AND DNA HELICASE"/>
    <property type="match status" value="1"/>
</dbReference>
<dbReference type="InterPro" id="IPR027417">
    <property type="entry name" value="P-loop_NTPase"/>
</dbReference>
<protein>
    <submittedName>
        <fullName evidence="6">RNA helicase</fullName>
        <ecNumber evidence="6">3.6.4.13</ecNumber>
    </submittedName>
</protein>
<dbReference type="InterPro" id="IPR022192">
    <property type="entry name" value="SUV3_C"/>
</dbReference>
<proteinExistence type="predicted"/>
<dbReference type="Gene3D" id="3.40.50.300">
    <property type="entry name" value="P-loop containing nucleotide triphosphate hydrolases"/>
    <property type="match status" value="2"/>
</dbReference>
<keyword evidence="4" id="KW-0067">ATP-binding</keyword>
<name>A0ABR1J8Z3_9AGAR</name>
<keyword evidence="1" id="KW-0547">Nucleotide-binding</keyword>